<dbReference type="PRINTS" id="PR00035">
    <property type="entry name" value="HTHGNTR"/>
</dbReference>
<dbReference type="Pfam" id="PF00392">
    <property type="entry name" value="GntR"/>
    <property type="match status" value="1"/>
</dbReference>
<dbReference type="InterPro" id="IPR036388">
    <property type="entry name" value="WH-like_DNA-bd_sf"/>
</dbReference>
<dbReference type="PROSITE" id="PS50949">
    <property type="entry name" value="HTH_GNTR"/>
    <property type="match status" value="1"/>
</dbReference>
<gene>
    <name evidence="5" type="ORF">ED236_00880</name>
</gene>
<sequence>MTKLPGKRKTTAEIYQLIRNKITSFEMFPGDRVTEHELADLFEVSRTPVREALKRLEVEGFVSVRPKHGCFIRDFDIVELAEYYDIRIALEQLAVEHACESMPDKLVKQAMEAWDPARHDDDMARGIDLSVKDEAFHIGLAEGAQKPMLADMLRSINNRIRIIRRLDINADNRSLRTYREHFEVLQHILNRDAGKAKLAIKRHILRSRDFAKTLTLTALAQKKAQIRAGNTR</sequence>
<dbReference type="Gene3D" id="1.10.10.10">
    <property type="entry name" value="Winged helix-like DNA-binding domain superfamily/Winged helix DNA-binding domain"/>
    <property type="match status" value="1"/>
</dbReference>
<dbReference type="InterPro" id="IPR036390">
    <property type="entry name" value="WH_DNA-bd_sf"/>
</dbReference>
<keyword evidence="3" id="KW-0804">Transcription</keyword>
<name>A0A3N0V5N3_9PROT</name>
<comment type="caution">
    <text evidence="5">The sequence shown here is derived from an EMBL/GenBank/DDBJ whole genome shotgun (WGS) entry which is preliminary data.</text>
</comment>
<evidence type="ECO:0000256" key="1">
    <source>
        <dbReference type="ARBA" id="ARBA00023015"/>
    </source>
</evidence>
<dbReference type="InterPro" id="IPR000524">
    <property type="entry name" value="Tscrpt_reg_HTH_GntR"/>
</dbReference>
<keyword evidence="6" id="KW-1185">Reference proteome</keyword>
<evidence type="ECO:0000256" key="3">
    <source>
        <dbReference type="ARBA" id="ARBA00023163"/>
    </source>
</evidence>
<dbReference type="SUPFAM" id="SSF46785">
    <property type="entry name" value="Winged helix' DNA-binding domain"/>
    <property type="match status" value="1"/>
</dbReference>
<dbReference type="PANTHER" id="PTHR43537:SF5">
    <property type="entry name" value="UXU OPERON TRANSCRIPTIONAL REGULATOR"/>
    <property type="match status" value="1"/>
</dbReference>
<organism evidence="5 6">
    <name type="scientific">Pseudomethylobacillus aquaticus</name>
    <dbReference type="NCBI Taxonomy" id="2676064"/>
    <lineage>
        <taxon>Bacteria</taxon>
        <taxon>Pseudomonadati</taxon>
        <taxon>Pseudomonadota</taxon>
        <taxon>Betaproteobacteria</taxon>
        <taxon>Nitrosomonadales</taxon>
        <taxon>Methylophilaceae</taxon>
        <taxon>Pseudomethylobacillus</taxon>
    </lineage>
</organism>
<dbReference type="CDD" id="cd07377">
    <property type="entry name" value="WHTH_GntR"/>
    <property type="match status" value="1"/>
</dbReference>
<dbReference type="SMART" id="SM00345">
    <property type="entry name" value="HTH_GNTR"/>
    <property type="match status" value="1"/>
</dbReference>
<evidence type="ECO:0000256" key="2">
    <source>
        <dbReference type="ARBA" id="ARBA00023125"/>
    </source>
</evidence>
<keyword evidence="2" id="KW-0238">DNA-binding</keyword>
<accession>A0A3N0V5N3</accession>
<dbReference type="InterPro" id="IPR008920">
    <property type="entry name" value="TF_FadR/GntR_C"/>
</dbReference>
<dbReference type="Proteomes" id="UP000275137">
    <property type="component" value="Unassembled WGS sequence"/>
</dbReference>
<keyword evidence="1" id="KW-0805">Transcription regulation</keyword>
<dbReference type="EMBL" id="RJVP01000001">
    <property type="protein sequence ID" value="ROH88069.1"/>
    <property type="molecule type" value="Genomic_DNA"/>
</dbReference>
<dbReference type="PANTHER" id="PTHR43537">
    <property type="entry name" value="TRANSCRIPTIONAL REGULATOR, GNTR FAMILY"/>
    <property type="match status" value="1"/>
</dbReference>
<dbReference type="RefSeq" id="WP_123236063.1">
    <property type="nucleotide sequence ID" value="NZ_RJVP01000001.1"/>
</dbReference>
<evidence type="ECO:0000259" key="4">
    <source>
        <dbReference type="PROSITE" id="PS50949"/>
    </source>
</evidence>
<reference evidence="5 6" key="1">
    <citation type="submission" date="2018-10" db="EMBL/GenBank/DDBJ databases">
        <authorList>
            <person name="Chen W.-M."/>
        </authorList>
    </citation>
    <scope>NUCLEOTIDE SEQUENCE [LARGE SCALE GENOMIC DNA]</scope>
    <source>
        <strain evidence="5 6">H-5</strain>
    </source>
</reference>
<dbReference type="Pfam" id="PF07729">
    <property type="entry name" value="FCD"/>
    <property type="match status" value="1"/>
</dbReference>
<dbReference type="AlphaFoldDB" id="A0A3N0V5N3"/>
<protein>
    <submittedName>
        <fullName evidence="5">GntR family transcriptional regulator</fullName>
    </submittedName>
</protein>
<dbReference type="InterPro" id="IPR011711">
    <property type="entry name" value="GntR_C"/>
</dbReference>
<dbReference type="GO" id="GO:0003677">
    <property type="term" value="F:DNA binding"/>
    <property type="evidence" value="ECO:0007669"/>
    <property type="project" value="UniProtKB-KW"/>
</dbReference>
<evidence type="ECO:0000313" key="6">
    <source>
        <dbReference type="Proteomes" id="UP000275137"/>
    </source>
</evidence>
<feature type="domain" description="HTH gntR-type" evidence="4">
    <location>
        <begin position="8"/>
        <end position="75"/>
    </location>
</feature>
<dbReference type="GO" id="GO:0003700">
    <property type="term" value="F:DNA-binding transcription factor activity"/>
    <property type="evidence" value="ECO:0007669"/>
    <property type="project" value="InterPro"/>
</dbReference>
<dbReference type="SUPFAM" id="SSF48008">
    <property type="entry name" value="GntR ligand-binding domain-like"/>
    <property type="match status" value="1"/>
</dbReference>
<dbReference type="SMART" id="SM00895">
    <property type="entry name" value="FCD"/>
    <property type="match status" value="1"/>
</dbReference>
<evidence type="ECO:0000313" key="5">
    <source>
        <dbReference type="EMBL" id="ROH88069.1"/>
    </source>
</evidence>
<proteinExistence type="predicted"/>
<dbReference type="Gene3D" id="1.20.120.530">
    <property type="entry name" value="GntR ligand-binding domain-like"/>
    <property type="match status" value="1"/>
</dbReference>